<evidence type="ECO:0000259" key="4">
    <source>
        <dbReference type="PROSITE" id="PS51900"/>
    </source>
</evidence>
<name>A0A9Q5C271_LACHE</name>
<comment type="caution">
    <text evidence="5">The sequence shown here is derived from an EMBL/GenBank/DDBJ whole genome shotgun (WGS) entry which is preliminary data.</text>
</comment>
<accession>A0A9Q5C271</accession>
<sequence>MIKKILKGKYEGLWSVRIQPTVNGKRMSITKRAKTKLEAQKLEIELKVKYASYKNGLPSITDESKFLVEYTKYVEKKAQSITATTNRSWRYSLTLLNEYLKKENKSDIQLKDIDQHFFNDFAHWYIKNHPKASVKKSTVIDVTLAHFRAFFTFLLDKAVLTVNPIPRGYLKLFFKQSDFSTGRRWHLFSKDEVDVLRKELLKEYKASTVANSVSKLAVLVDTYLGLRPEELQVLKFDQLVKYEGSYTFKIDNSWSEKDKKPNGSLKDRPKGAYRYCLPIKNNEIIDLIKEFQIKQKKYLNEYGLENTSGYIFLNLHNYRSISSNNQLPVTQGSLNDKLKDVCSKAGIEKQENSVLALYSLRVYLSSLLGNDNRISNMYACQRMGNTIQVFLSTYVKENRESYKQNSQLWSC</sequence>
<organism evidence="5 6">
    <name type="scientific">Lactobacillus helveticus</name>
    <name type="common">Lactobacillus suntoryeus</name>
    <dbReference type="NCBI Taxonomy" id="1587"/>
    <lineage>
        <taxon>Bacteria</taxon>
        <taxon>Bacillati</taxon>
        <taxon>Bacillota</taxon>
        <taxon>Bacilli</taxon>
        <taxon>Lactobacillales</taxon>
        <taxon>Lactobacillaceae</taxon>
        <taxon>Lactobacillus</taxon>
    </lineage>
</organism>
<dbReference type="GO" id="GO:0003677">
    <property type="term" value="F:DNA binding"/>
    <property type="evidence" value="ECO:0007669"/>
    <property type="project" value="UniProtKB-UniRule"/>
</dbReference>
<dbReference type="InterPro" id="IPR025269">
    <property type="entry name" value="SAM-like_dom"/>
</dbReference>
<feature type="domain" description="Core-binding (CB)" evidence="4">
    <location>
        <begin position="61"/>
        <end position="155"/>
    </location>
</feature>
<keyword evidence="2" id="KW-0233">DNA recombination</keyword>
<protein>
    <recommendedName>
        <fullName evidence="4">Core-binding (CB) domain-containing protein</fullName>
    </recommendedName>
</protein>
<dbReference type="InterPro" id="IPR044068">
    <property type="entry name" value="CB"/>
</dbReference>
<evidence type="ECO:0000256" key="2">
    <source>
        <dbReference type="ARBA" id="ARBA00023172"/>
    </source>
</evidence>
<proteinExistence type="predicted"/>
<evidence type="ECO:0000256" key="3">
    <source>
        <dbReference type="PROSITE-ProRule" id="PRU01248"/>
    </source>
</evidence>
<dbReference type="InterPro" id="IPR011010">
    <property type="entry name" value="DNA_brk_join_enz"/>
</dbReference>
<dbReference type="PROSITE" id="PS51900">
    <property type="entry name" value="CB"/>
    <property type="match status" value="1"/>
</dbReference>
<dbReference type="Gene3D" id="1.10.443.10">
    <property type="entry name" value="Intergrase catalytic core"/>
    <property type="match status" value="1"/>
</dbReference>
<dbReference type="InterPro" id="IPR013762">
    <property type="entry name" value="Integrase-like_cat_sf"/>
</dbReference>
<dbReference type="Gene3D" id="1.10.150.130">
    <property type="match status" value="1"/>
</dbReference>
<keyword evidence="1 3" id="KW-0238">DNA-binding</keyword>
<dbReference type="AlphaFoldDB" id="A0A9Q5C271"/>
<evidence type="ECO:0000256" key="1">
    <source>
        <dbReference type="ARBA" id="ARBA00023125"/>
    </source>
</evidence>
<dbReference type="EMBL" id="WCGB01000037">
    <property type="protein sequence ID" value="NRN92033.1"/>
    <property type="molecule type" value="Genomic_DNA"/>
</dbReference>
<dbReference type="GO" id="GO:0006310">
    <property type="term" value="P:DNA recombination"/>
    <property type="evidence" value="ECO:0007669"/>
    <property type="project" value="UniProtKB-KW"/>
</dbReference>
<dbReference type="GO" id="GO:0015074">
    <property type="term" value="P:DNA integration"/>
    <property type="evidence" value="ECO:0007669"/>
    <property type="project" value="InterPro"/>
</dbReference>
<evidence type="ECO:0000313" key="5">
    <source>
        <dbReference type="EMBL" id="NRN92033.1"/>
    </source>
</evidence>
<dbReference type="InterPro" id="IPR010998">
    <property type="entry name" value="Integrase_recombinase_N"/>
</dbReference>
<dbReference type="SUPFAM" id="SSF56349">
    <property type="entry name" value="DNA breaking-rejoining enzymes"/>
    <property type="match status" value="1"/>
</dbReference>
<dbReference type="Pfam" id="PF13102">
    <property type="entry name" value="Phage_int_SAM_5"/>
    <property type="match status" value="1"/>
</dbReference>
<reference evidence="5" key="1">
    <citation type="submission" date="2019-09" db="EMBL/GenBank/DDBJ databases">
        <title>Comparative genomic analysis of Lactobacillus helveticus.</title>
        <authorList>
            <person name="Zhang H."/>
            <person name="Chen Y."/>
            <person name="Zhong Z."/>
        </authorList>
    </citation>
    <scope>NUCLEOTIDE SEQUENCE</scope>
    <source>
        <strain evidence="5">IMAU50013</strain>
    </source>
</reference>
<gene>
    <name evidence="5" type="ORF">IMAU50013_01580</name>
</gene>
<evidence type="ECO:0000313" key="6">
    <source>
        <dbReference type="Proteomes" id="UP000601587"/>
    </source>
</evidence>
<dbReference type="RefSeq" id="WP_172981228.1">
    <property type="nucleotide sequence ID" value="NZ_WCFU01000038.1"/>
</dbReference>
<dbReference type="Proteomes" id="UP000601587">
    <property type="component" value="Unassembled WGS sequence"/>
</dbReference>